<reference evidence="6" key="3">
    <citation type="submission" date="2025-08" db="UniProtKB">
        <authorList>
            <consortium name="RefSeq"/>
        </authorList>
    </citation>
    <scope>IDENTIFICATION</scope>
    <source>
        <strain evidence="6">NI907</strain>
    </source>
</reference>
<keyword evidence="2" id="KW-0175">Coiled coil</keyword>
<feature type="compositionally biased region" description="Basic residues" evidence="3">
    <location>
        <begin position="1"/>
        <end position="10"/>
    </location>
</feature>
<dbReference type="Gene3D" id="3.40.50.300">
    <property type="entry name" value="P-loop containing nucleotide triphosphate hydrolases"/>
    <property type="match status" value="1"/>
</dbReference>
<dbReference type="SUPFAM" id="SSF52540">
    <property type="entry name" value="P-loop containing nucleoside triphosphate hydrolases"/>
    <property type="match status" value="1"/>
</dbReference>
<feature type="domain" description="Nephrocystin 3-like N-terminal" evidence="4">
    <location>
        <begin position="138"/>
        <end position="301"/>
    </location>
</feature>
<dbReference type="GeneID" id="41965648"/>
<dbReference type="OrthoDB" id="194358at2759"/>
<evidence type="ECO:0000256" key="2">
    <source>
        <dbReference type="SAM" id="Coils"/>
    </source>
</evidence>
<feature type="coiled-coil region" evidence="2">
    <location>
        <begin position="70"/>
        <end position="115"/>
    </location>
</feature>
<dbReference type="Pfam" id="PF24883">
    <property type="entry name" value="NPHP3_N"/>
    <property type="match status" value="1"/>
</dbReference>
<dbReference type="KEGG" id="pgri:PgNI_10769"/>
<reference evidence="5 6" key="1">
    <citation type="journal article" date="2019" name="Mol. Biol. Evol.">
        <title>Blast fungal genomes show frequent chromosomal changes, gene gains and losses, and effector gene turnover.</title>
        <authorList>
            <person name="Gomez Luciano L.B."/>
            <person name="Jason Tsai I."/>
            <person name="Chuma I."/>
            <person name="Tosa Y."/>
            <person name="Chen Y.H."/>
            <person name="Li J.Y."/>
            <person name="Li M.Y."/>
            <person name="Jade Lu M.Y."/>
            <person name="Nakayashiki H."/>
            <person name="Li W.H."/>
        </authorList>
    </citation>
    <scope>NUCLEOTIDE SEQUENCE [LARGE SCALE GENOMIC DNA]</scope>
    <source>
        <strain evidence="5 6">NI907</strain>
    </source>
</reference>
<proteinExistence type="predicted"/>
<sequence>MHKWNARRNFRSVMTMRNPTTPPKPLTHPSSDRDPSRTLSSLVFTGQGIQSTGPFNVSGNIIINQNGNVANVREAEADRKREELEKKRKELEKKRKELERKRKELEKKHKHRQALLKTLQFDQMDSRQLTIQKEYPKTCKWFLQDEAYCEWMRNQESGDAGNFLWIKGKPGAGKSTMMKFLLEYTRRNKRGPKVISFFFNARGDTMEKNTLGLYRSLVVQLLELYPALLSVLDKYRSSIKWNVNSAKGLFSETVEALGKIPVICFIDALDECKEQEVRDMIACLSGLCEIGKKLNICLASRHYPNITIMKGRSIVLEDKVEHQRDIADYIDSTLCIRNESALGEIRSDLLKKASGVFMWVVLVVNILNKAYDTTGLRGLRKRLADIPDDLDTLFRDMLSRDTINTPNLLLCIQWVLFARRPLKPMELYLAIISASKPENLADYHAGDITDDEIAKFVLDTSKGLAELTKSEHPTIQFIHESLLERASKGKATRC</sequence>
<dbReference type="Proteomes" id="UP000515153">
    <property type="component" value="Chromosome VII"/>
</dbReference>
<evidence type="ECO:0000256" key="3">
    <source>
        <dbReference type="SAM" id="MobiDB-lite"/>
    </source>
</evidence>
<evidence type="ECO:0000313" key="6">
    <source>
        <dbReference type="RefSeq" id="XP_030979607.1"/>
    </source>
</evidence>
<organism evidence="5 6">
    <name type="scientific">Pyricularia grisea</name>
    <name type="common">Crabgrass-specific blast fungus</name>
    <name type="synonym">Magnaporthe grisea</name>
    <dbReference type="NCBI Taxonomy" id="148305"/>
    <lineage>
        <taxon>Eukaryota</taxon>
        <taxon>Fungi</taxon>
        <taxon>Dikarya</taxon>
        <taxon>Ascomycota</taxon>
        <taxon>Pezizomycotina</taxon>
        <taxon>Sordariomycetes</taxon>
        <taxon>Sordariomycetidae</taxon>
        <taxon>Magnaporthales</taxon>
        <taxon>Pyriculariaceae</taxon>
        <taxon>Pyricularia</taxon>
    </lineage>
</organism>
<dbReference type="AlphaFoldDB" id="A0A6P8AXK6"/>
<dbReference type="PANTHER" id="PTHR10039">
    <property type="entry name" value="AMELOGENIN"/>
    <property type="match status" value="1"/>
</dbReference>
<dbReference type="RefSeq" id="XP_030979607.1">
    <property type="nucleotide sequence ID" value="XM_031130742.1"/>
</dbReference>
<feature type="region of interest" description="Disordered" evidence="3">
    <location>
        <begin position="1"/>
        <end position="39"/>
    </location>
</feature>
<protein>
    <recommendedName>
        <fullName evidence="4">Nephrocystin 3-like N-terminal domain-containing protein</fullName>
    </recommendedName>
</protein>
<evidence type="ECO:0000259" key="4">
    <source>
        <dbReference type="Pfam" id="PF24883"/>
    </source>
</evidence>
<gene>
    <name evidence="6" type="ORF">PgNI_10769</name>
</gene>
<evidence type="ECO:0000313" key="5">
    <source>
        <dbReference type="Proteomes" id="UP000515153"/>
    </source>
</evidence>
<keyword evidence="1" id="KW-0677">Repeat</keyword>
<reference evidence="6" key="2">
    <citation type="submission" date="2019-10" db="EMBL/GenBank/DDBJ databases">
        <authorList>
            <consortium name="NCBI Genome Project"/>
        </authorList>
    </citation>
    <scope>NUCLEOTIDE SEQUENCE</scope>
    <source>
        <strain evidence="6">NI907</strain>
    </source>
</reference>
<name>A0A6P8AXK6_PYRGI</name>
<evidence type="ECO:0000256" key="1">
    <source>
        <dbReference type="ARBA" id="ARBA00022737"/>
    </source>
</evidence>
<dbReference type="InterPro" id="IPR056884">
    <property type="entry name" value="NPHP3-like_N"/>
</dbReference>
<keyword evidence="5" id="KW-1185">Reference proteome</keyword>
<dbReference type="PANTHER" id="PTHR10039:SF5">
    <property type="entry name" value="NACHT DOMAIN-CONTAINING PROTEIN"/>
    <property type="match status" value="1"/>
</dbReference>
<dbReference type="InterPro" id="IPR027417">
    <property type="entry name" value="P-loop_NTPase"/>
</dbReference>
<accession>A0A6P8AXK6</accession>